<organism evidence="2 3">
    <name type="scientific">Phanerochaete sordida</name>
    <dbReference type="NCBI Taxonomy" id="48140"/>
    <lineage>
        <taxon>Eukaryota</taxon>
        <taxon>Fungi</taxon>
        <taxon>Dikarya</taxon>
        <taxon>Basidiomycota</taxon>
        <taxon>Agaricomycotina</taxon>
        <taxon>Agaricomycetes</taxon>
        <taxon>Polyporales</taxon>
        <taxon>Phanerochaetaceae</taxon>
        <taxon>Phanerochaete</taxon>
    </lineage>
</organism>
<reference evidence="2 3" key="1">
    <citation type="submission" date="2021-08" db="EMBL/GenBank/DDBJ databases">
        <title>Draft Genome Sequence of Phanerochaete sordida strain YK-624.</title>
        <authorList>
            <person name="Mori T."/>
            <person name="Dohra H."/>
            <person name="Suzuki T."/>
            <person name="Kawagishi H."/>
            <person name="Hirai H."/>
        </authorList>
    </citation>
    <scope>NUCLEOTIDE SEQUENCE [LARGE SCALE GENOMIC DNA]</scope>
    <source>
        <strain evidence="2 3">YK-624</strain>
    </source>
</reference>
<accession>A0A9P3GR04</accession>
<dbReference type="EMBL" id="BPQB01000142">
    <property type="protein sequence ID" value="GJF00248.1"/>
    <property type="molecule type" value="Genomic_DNA"/>
</dbReference>
<keyword evidence="3" id="KW-1185">Reference proteome</keyword>
<sequence length="282" mass="30206">MYQSNLSTSWRRPFRFWSPHGMPAPAREVVHPGRLATGLCSEAADLSSTLVISQRVDVLPASAELSEDAKHSLRVSPGTRLANMTVTEVEGHGYHGLRLQDASRNAYIVCREEKKNSPHRRATPTRRHLHNTPVGRLTIVAGYTSNSLPPGFASADGARMASLDHIAGPRHAVKPLSSGGTGHSSETDPLFIRRSTPCRKSASPSGGANPNAPSPSSAQATLTVLRLPACWHPPRHGRVSSMPPSTSSRAVDSPLHACTSRVDASQRDTHAVAATPIPEPHH</sequence>
<dbReference type="AlphaFoldDB" id="A0A9P3GR04"/>
<evidence type="ECO:0000256" key="1">
    <source>
        <dbReference type="SAM" id="MobiDB-lite"/>
    </source>
</evidence>
<evidence type="ECO:0000313" key="2">
    <source>
        <dbReference type="EMBL" id="GJF00248.1"/>
    </source>
</evidence>
<comment type="caution">
    <text evidence="2">The sequence shown here is derived from an EMBL/GenBank/DDBJ whole genome shotgun (WGS) entry which is preliminary data.</text>
</comment>
<feature type="region of interest" description="Disordered" evidence="1">
    <location>
        <begin position="235"/>
        <end position="282"/>
    </location>
</feature>
<gene>
    <name evidence="2" type="ORF">PsYK624_165300</name>
</gene>
<protein>
    <submittedName>
        <fullName evidence="2">Uncharacterized protein</fullName>
    </submittedName>
</protein>
<dbReference type="Proteomes" id="UP000703269">
    <property type="component" value="Unassembled WGS sequence"/>
</dbReference>
<evidence type="ECO:0000313" key="3">
    <source>
        <dbReference type="Proteomes" id="UP000703269"/>
    </source>
</evidence>
<proteinExistence type="predicted"/>
<name>A0A9P3GR04_9APHY</name>
<feature type="region of interest" description="Disordered" evidence="1">
    <location>
        <begin position="170"/>
        <end position="218"/>
    </location>
</feature>